<keyword evidence="5" id="KW-1185">Reference proteome</keyword>
<dbReference type="InterPro" id="IPR054450">
    <property type="entry name" value="TIL-like_dom"/>
</dbReference>
<dbReference type="Pfam" id="PF22897">
    <property type="entry name" value="TIL_2"/>
    <property type="match status" value="1"/>
</dbReference>
<dbReference type="AlphaFoldDB" id="A0A0N4UHX9"/>
<evidence type="ECO:0000259" key="2">
    <source>
        <dbReference type="Pfam" id="PF22897"/>
    </source>
</evidence>
<dbReference type="Proteomes" id="UP000038040">
    <property type="component" value="Unplaced"/>
</dbReference>
<dbReference type="WBParaSite" id="DME_0000718201-mRNA-1">
    <property type="protein sequence ID" value="DME_0000718201-mRNA-1"/>
    <property type="gene ID" value="DME_0000718201"/>
</dbReference>
<feature type="chain" id="PRO_5041039211" evidence="1">
    <location>
        <begin position="22"/>
        <end position="169"/>
    </location>
</feature>
<accession>A0A0N4UHX9</accession>
<dbReference type="Proteomes" id="UP000274756">
    <property type="component" value="Unassembled WGS sequence"/>
</dbReference>
<sequence>MWTYTTLIVIIQLSDIHHTYAMLGKIIDDFACRSTNKKCGTNMKFVTIMETISPKNLFNYGKCIQRCSCISNEYEEKNGNCVQKFRFSDHQVTETVVKTGVCGWQENMLRSQPTSILSNSANEISEGTVKIAEILLDYLMVTVLLKLHHTLQNTREQSSLGRATRGLTK</sequence>
<reference evidence="3 5" key="2">
    <citation type="submission" date="2018-11" db="EMBL/GenBank/DDBJ databases">
        <authorList>
            <consortium name="Pathogen Informatics"/>
        </authorList>
    </citation>
    <scope>NUCLEOTIDE SEQUENCE [LARGE SCALE GENOMIC DNA]</scope>
</reference>
<reference evidence="6" key="1">
    <citation type="submission" date="2017-02" db="UniProtKB">
        <authorList>
            <consortium name="WormBaseParasite"/>
        </authorList>
    </citation>
    <scope>IDENTIFICATION</scope>
</reference>
<keyword evidence="1" id="KW-0732">Signal</keyword>
<gene>
    <name evidence="3" type="ORF">DME_LOCUS1653</name>
</gene>
<protein>
    <submittedName>
        <fullName evidence="6">Secreted protein</fullName>
    </submittedName>
</protein>
<dbReference type="EMBL" id="UYYG01000027">
    <property type="protein sequence ID" value="VDN51680.1"/>
    <property type="molecule type" value="Genomic_DNA"/>
</dbReference>
<feature type="signal peptide" evidence="1">
    <location>
        <begin position="1"/>
        <end position="21"/>
    </location>
</feature>
<evidence type="ECO:0000313" key="6">
    <source>
        <dbReference type="WBParaSite" id="DME_0000718201-mRNA-1"/>
    </source>
</evidence>
<proteinExistence type="predicted"/>
<organism evidence="4 6">
    <name type="scientific">Dracunculus medinensis</name>
    <name type="common">Guinea worm</name>
    <dbReference type="NCBI Taxonomy" id="318479"/>
    <lineage>
        <taxon>Eukaryota</taxon>
        <taxon>Metazoa</taxon>
        <taxon>Ecdysozoa</taxon>
        <taxon>Nematoda</taxon>
        <taxon>Chromadorea</taxon>
        <taxon>Rhabditida</taxon>
        <taxon>Spirurina</taxon>
        <taxon>Dracunculoidea</taxon>
        <taxon>Dracunculidae</taxon>
        <taxon>Dracunculus</taxon>
    </lineage>
</organism>
<evidence type="ECO:0000313" key="4">
    <source>
        <dbReference type="Proteomes" id="UP000038040"/>
    </source>
</evidence>
<evidence type="ECO:0000313" key="5">
    <source>
        <dbReference type="Proteomes" id="UP000274756"/>
    </source>
</evidence>
<evidence type="ECO:0000256" key="1">
    <source>
        <dbReference type="SAM" id="SignalP"/>
    </source>
</evidence>
<evidence type="ECO:0000313" key="3">
    <source>
        <dbReference type="EMBL" id="VDN51680.1"/>
    </source>
</evidence>
<feature type="domain" description="TIL-like" evidence="2">
    <location>
        <begin position="37"/>
        <end position="83"/>
    </location>
</feature>
<name>A0A0N4UHX9_DRAME</name>